<evidence type="ECO:0000313" key="2">
    <source>
        <dbReference type="Proteomes" id="UP000639010"/>
    </source>
</evidence>
<dbReference type="Proteomes" id="UP000639010">
    <property type="component" value="Unassembled WGS sequence"/>
</dbReference>
<organism evidence="1 2">
    <name type="scientific">Desulfomicrobium macestii</name>
    <dbReference type="NCBI Taxonomy" id="90731"/>
    <lineage>
        <taxon>Bacteria</taxon>
        <taxon>Pseudomonadati</taxon>
        <taxon>Thermodesulfobacteriota</taxon>
        <taxon>Desulfovibrionia</taxon>
        <taxon>Desulfovibrionales</taxon>
        <taxon>Desulfomicrobiaceae</taxon>
        <taxon>Desulfomicrobium</taxon>
    </lineage>
</organism>
<name>A0ABR9H4M8_9BACT</name>
<comment type="caution">
    <text evidence="1">The sequence shown here is derived from an EMBL/GenBank/DDBJ whole genome shotgun (WGS) entry which is preliminary data.</text>
</comment>
<evidence type="ECO:0000313" key="1">
    <source>
        <dbReference type="EMBL" id="MBE1425654.1"/>
    </source>
</evidence>
<dbReference type="InterPro" id="IPR020288">
    <property type="entry name" value="Sheath_initiator"/>
</dbReference>
<proteinExistence type="predicted"/>
<dbReference type="RefSeq" id="WP_192623826.1">
    <property type="nucleotide sequence ID" value="NZ_JADBGG010000016.1"/>
</dbReference>
<accession>A0ABR9H4M8</accession>
<dbReference type="Pfam" id="PF10934">
    <property type="entry name" value="Sheath_initiator"/>
    <property type="match status" value="1"/>
</dbReference>
<dbReference type="EMBL" id="JADBGG010000016">
    <property type="protein sequence ID" value="MBE1425654.1"/>
    <property type="molecule type" value="Genomic_DNA"/>
</dbReference>
<protein>
    <recommendedName>
        <fullName evidence="3">Bacteriophage protein</fullName>
    </recommendedName>
</protein>
<reference evidence="1 2" key="1">
    <citation type="submission" date="2020-10" db="EMBL/GenBank/DDBJ databases">
        <title>Genomic Encyclopedia of Type Strains, Phase IV (KMG-IV): sequencing the most valuable type-strain genomes for metagenomic binning, comparative biology and taxonomic classification.</title>
        <authorList>
            <person name="Goeker M."/>
        </authorList>
    </citation>
    <scope>NUCLEOTIDE SEQUENCE [LARGE SCALE GENOMIC DNA]</scope>
    <source>
        <strain evidence="1 2">DSM 4194</strain>
    </source>
</reference>
<gene>
    <name evidence="1" type="ORF">H4684_002311</name>
</gene>
<sequence length="117" mass="13224">MMYRRLDDKGDMIMGHGDADYLRDTPLAVAQAVVTRLRLLRGEWFLDLAEGTPYAPAVLGKHTKESYDIVIRERVRETEGVAAITSYESFLDGETRRLTVNLTIDTVYGPTTVQEVM</sequence>
<evidence type="ECO:0008006" key="3">
    <source>
        <dbReference type="Google" id="ProtNLM"/>
    </source>
</evidence>
<keyword evidence="2" id="KW-1185">Reference proteome</keyword>